<dbReference type="AlphaFoldDB" id="A0A0Q0Z3P3"/>
<proteinExistence type="predicted"/>
<feature type="transmembrane region" description="Helical" evidence="2">
    <location>
        <begin position="206"/>
        <end position="235"/>
    </location>
</feature>
<gene>
    <name evidence="4" type="ORF">Clow_02156</name>
</gene>
<sequence>MSMYRRNQRELLHDLNITAEKQLKAARLNNMLQAASMAQNHANHRELIDKIEDANNRTVSEIKNLNSAMRKIGSEVNGKLEAQNVILDAIRADQRHYGEVAANQQYSRWRQENEHGRAYHYDYLPNAKRYIDSCLSASDAWTMLVREALRVEVMRFTKWKYSHWLPDALQTGIFIAPPKEPPVPAAPVLKEYPSGFSDSKRKTARILVAILAFFISVMGLAAVMIIPVGILSLMGVDMAPDSSTSKVFRFFIFAVPIAVTVYCDSLVRKHFDKATKDIDEWNVNARANYRDARSEYENTVRENWASWERANREAMLEAERRFIGLVGVDISRKGWESQWMDPGDFKQFADINSFIKSGRDMLPAIDEFVPVPPLRYREDLPERYRRSMQSYIDSLVRADLAP</sequence>
<evidence type="ECO:0000313" key="5">
    <source>
        <dbReference type="Proteomes" id="UP000050488"/>
    </source>
</evidence>
<reference evidence="4 5" key="1">
    <citation type="submission" date="2015-10" db="EMBL/GenBank/DDBJ databases">
        <title>Corynebacteirum lowii and Corynebacterium oculi species nova, derived from human clinical disease and and emended description of Corynebacterium mastiditis.</title>
        <authorList>
            <person name="Bernard K."/>
            <person name="Pacheco A.L."/>
            <person name="Mcdougall C."/>
            <person name="Burtx T."/>
            <person name="Weibe D."/>
            <person name="Tyler S."/>
            <person name="Olson A.B."/>
            <person name="Cnockaert M."/>
            <person name="Eguchi H."/>
            <person name="Kuwahara T."/>
            <person name="Nakayama-Imaohji H."/>
            <person name="Boudewijins M."/>
            <person name="Van Hoecke F."/>
            <person name="Bernier A.-M."/>
            <person name="Vandamme P."/>
        </authorList>
    </citation>
    <scope>NUCLEOTIDE SEQUENCE [LARGE SCALE GENOMIC DNA]</scope>
    <source>
        <strain evidence="4 5">NML 130206</strain>
    </source>
</reference>
<accession>A0A0Q0Z3P3</accession>
<keyword evidence="2" id="KW-0812">Transmembrane</keyword>
<keyword evidence="5" id="KW-1185">Reference proteome</keyword>
<evidence type="ECO:0000313" key="4">
    <source>
        <dbReference type="EMBL" id="KQB83955.1"/>
    </source>
</evidence>
<evidence type="ECO:0000259" key="3">
    <source>
        <dbReference type="PROSITE" id="PS50192"/>
    </source>
</evidence>
<keyword evidence="1" id="KW-0175">Coiled coil</keyword>
<dbReference type="PROSITE" id="PS50192">
    <property type="entry name" value="T_SNARE"/>
    <property type="match status" value="1"/>
</dbReference>
<dbReference type="EMBL" id="LKEV01000008">
    <property type="protein sequence ID" value="KQB83955.1"/>
    <property type="molecule type" value="Genomic_DNA"/>
</dbReference>
<name>A0A0Q0Z3P3_9CORY</name>
<comment type="caution">
    <text evidence="4">The sequence shown here is derived from an EMBL/GenBank/DDBJ whole genome shotgun (WGS) entry which is preliminary data.</text>
</comment>
<feature type="transmembrane region" description="Helical" evidence="2">
    <location>
        <begin position="247"/>
        <end position="267"/>
    </location>
</feature>
<evidence type="ECO:0000256" key="2">
    <source>
        <dbReference type="SAM" id="Phobius"/>
    </source>
</evidence>
<keyword evidence="2" id="KW-1133">Transmembrane helix</keyword>
<dbReference type="Proteomes" id="UP000050488">
    <property type="component" value="Unassembled WGS sequence"/>
</dbReference>
<dbReference type="InterPro" id="IPR000727">
    <property type="entry name" value="T_SNARE_dom"/>
</dbReference>
<dbReference type="PATRIC" id="fig|1544413.3.peg.2154"/>
<evidence type="ECO:0000256" key="1">
    <source>
        <dbReference type="SAM" id="Coils"/>
    </source>
</evidence>
<protein>
    <recommendedName>
        <fullName evidence="3">t-SNARE coiled-coil homology domain-containing protein</fullName>
    </recommendedName>
</protein>
<feature type="domain" description="T-SNARE coiled-coil homology" evidence="3">
    <location>
        <begin position="49"/>
        <end position="90"/>
    </location>
</feature>
<keyword evidence="2" id="KW-0472">Membrane</keyword>
<organism evidence="4 5">
    <name type="scientific">Corynebacterium lowii</name>
    <dbReference type="NCBI Taxonomy" id="1544413"/>
    <lineage>
        <taxon>Bacteria</taxon>
        <taxon>Bacillati</taxon>
        <taxon>Actinomycetota</taxon>
        <taxon>Actinomycetes</taxon>
        <taxon>Mycobacteriales</taxon>
        <taxon>Corynebacteriaceae</taxon>
        <taxon>Corynebacterium</taxon>
    </lineage>
</organism>
<feature type="coiled-coil region" evidence="1">
    <location>
        <begin position="37"/>
        <end position="68"/>
    </location>
</feature>